<organism evidence="1">
    <name type="scientific">Solanum chacoense</name>
    <name type="common">Chaco potato</name>
    <dbReference type="NCBI Taxonomy" id="4108"/>
    <lineage>
        <taxon>Eukaryota</taxon>
        <taxon>Viridiplantae</taxon>
        <taxon>Streptophyta</taxon>
        <taxon>Embryophyta</taxon>
        <taxon>Tracheophyta</taxon>
        <taxon>Spermatophyta</taxon>
        <taxon>Magnoliopsida</taxon>
        <taxon>eudicotyledons</taxon>
        <taxon>Gunneridae</taxon>
        <taxon>Pentapetalae</taxon>
        <taxon>asterids</taxon>
        <taxon>lamiids</taxon>
        <taxon>Solanales</taxon>
        <taxon>Solanaceae</taxon>
        <taxon>Solanoideae</taxon>
        <taxon>Solaneae</taxon>
        <taxon>Solanum</taxon>
    </lineage>
</organism>
<dbReference type="EMBL" id="GEDG01041804">
    <property type="protein sequence ID" value="JAP06319.1"/>
    <property type="molecule type" value="Transcribed_RNA"/>
</dbReference>
<dbReference type="AlphaFoldDB" id="A0A0V0GE50"/>
<proteinExistence type="predicted"/>
<reference evidence="1" key="1">
    <citation type="submission" date="2015-12" db="EMBL/GenBank/DDBJ databases">
        <title>Gene expression during late stages of embryo sac development: a critical building block for successful pollen-pistil interactions.</title>
        <authorList>
            <person name="Liu Y."/>
            <person name="Joly V."/>
            <person name="Sabar M."/>
            <person name="Matton D.P."/>
        </authorList>
    </citation>
    <scope>NUCLEOTIDE SEQUENCE</scope>
</reference>
<protein>
    <submittedName>
        <fullName evidence="1">Putative ovule protein</fullName>
    </submittedName>
</protein>
<evidence type="ECO:0000313" key="1">
    <source>
        <dbReference type="EMBL" id="JAP06319.1"/>
    </source>
</evidence>
<sequence>MAVILAQLHHFPGLLHGNNRCSTEQRLDGVILGTLNHLSLNALLTHDRDIHLCLHHAVSTA</sequence>
<accession>A0A0V0GE50</accession>
<name>A0A0V0GE50_SOLCH</name>